<proteinExistence type="predicted"/>
<dbReference type="Pfam" id="PF13489">
    <property type="entry name" value="Methyltransf_23"/>
    <property type="match status" value="1"/>
</dbReference>
<dbReference type="EMBL" id="CP012508">
    <property type="protein sequence ID" value="ALB22306.1"/>
    <property type="molecule type" value="Genomic_DNA"/>
</dbReference>
<keyword evidence="1" id="KW-0489">Methyltransferase</keyword>
<dbReference type="RefSeq" id="WP_027242893.1">
    <property type="nucleotide sequence ID" value="NZ_CP012508.1"/>
</dbReference>
<dbReference type="CDD" id="cd02440">
    <property type="entry name" value="AdoMet_MTases"/>
    <property type="match status" value="1"/>
</dbReference>
<reference evidence="1 2" key="1">
    <citation type="journal article" date="2014" name="Genome Announc.">
        <title>Comparative Genome Analysis of Two Isolates of the Fish Pathogen Piscirickettsia salmonis from Different Hosts Reveals Major Differences in Virulence-Associated Secretion Systems.</title>
        <authorList>
            <person name="Bohle H."/>
            <person name="Henriquez P."/>
            <person name="Grothusen H."/>
            <person name="Navas E."/>
            <person name="Sandoval A."/>
            <person name="Bustamante F."/>
            <person name="Bustos P."/>
            <person name="Mancilla M."/>
        </authorList>
    </citation>
    <scope>NUCLEOTIDE SEQUENCE [LARGE SCALE GENOMIC DNA]</scope>
    <source>
        <strain evidence="2">B1-32597</strain>
    </source>
</reference>
<name>A0A1L6TAN1_PISSA</name>
<dbReference type="AlphaFoldDB" id="A0A1L6TAN1"/>
<sequence>MKNSTEIKDNKIKYKHNFDHILREYLVRDLRPYFSGGDAIELGCYHGDFTKQIAKYFNNIYAVDASITAINTLKNNASENNIDNIIYINQFFEDLELSVKVDHIFMVHSYEHVKNRKELLESLKNYLNDSGRLFIVVPNAYAASRQIAACMGIIDYNHAVTESEKVHGHYSTFSLDILNFELRQAGFNVIKNGGVMFKPLANYQFDLCLQHQIIDKEFIEGCYLLGNIYPELAASIYSICEL</sequence>
<keyword evidence="1" id="KW-0808">Transferase</keyword>
<accession>A0A1L6TAN1</accession>
<protein>
    <submittedName>
        <fullName evidence="1">Methyltransferase type 12</fullName>
    </submittedName>
</protein>
<dbReference type="Gene3D" id="3.40.50.150">
    <property type="entry name" value="Vaccinia Virus protein VP39"/>
    <property type="match status" value="1"/>
</dbReference>
<dbReference type="PANTHER" id="PTHR43861:SF6">
    <property type="entry name" value="METHYLTRANSFERASE TYPE 11"/>
    <property type="match status" value="1"/>
</dbReference>
<dbReference type="InterPro" id="IPR029063">
    <property type="entry name" value="SAM-dependent_MTases_sf"/>
</dbReference>
<dbReference type="OrthoDB" id="8564939at2"/>
<evidence type="ECO:0000313" key="2">
    <source>
        <dbReference type="Proteomes" id="UP000029558"/>
    </source>
</evidence>
<organism evidence="1 2">
    <name type="scientific">Piscirickettsia salmonis</name>
    <dbReference type="NCBI Taxonomy" id="1238"/>
    <lineage>
        <taxon>Bacteria</taxon>
        <taxon>Pseudomonadati</taxon>
        <taxon>Pseudomonadota</taxon>
        <taxon>Gammaproteobacteria</taxon>
        <taxon>Thiotrichales</taxon>
        <taxon>Piscirickettsiaceae</taxon>
        <taxon>Piscirickettsia</taxon>
    </lineage>
</organism>
<evidence type="ECO:0000313" key="1">
    <source>
        <dbReference type="EMBL" id="ALB22306.1"/>
    </source>
</evidence>
<dbReference type="Proteomes" id="UP000029558">
    <property type="component" value="Chromosome"/>
</dbReference>
<gene>
    <name evidence="1" type="ORF">KU39_1123</name>
</gene>
<dbReference type="PANTHER" id="PTHR43861">
    <property type="entry name" value="TRANS-ACONITATE 2-METHYLTRANSFERASE-RELATED"/>
    <property type="match status" value="1"/>
</dbReference>
<dbReference type="SUPFAM" id="SSF53335">
    <property type="entry name" value="S-adenosyl-L-methionine-dependent methyltransferases"/>
    <property type="match status" value="1"/>
</dbReference>
<dbReference type="GO" id="GO:0032259">
    <property type="term" value="P:methylation"/>
    <property type="evidence" value="ECO:0007669"/>
    <property type="project" value="UniProtKB-KW"/>
</dbReference>
<dbReference type="GO" id="GO:0008168">
    <property type="term" value="F:methyltransferase activity"/>
    <property type="evidence" value="ECO:0007669"/>
    <property type="project" value="UniProtKB-KW"/>
</dbReference>